<dbReference type="GO" id="GO:0005737">
    <property type="term" value="C:cytoplasm"/>
    <property type="evidence" value="ECO:0007669"/>
    <property type="project" value="TreeGrafter"/>
</dbReference>
<proteinExistence type="inferred from homology"/>
<dbReference type="GO" id="GO:0003938">
    <property type="term" value="F:IMP dehydrogenase activity"/>
    <property type="evidence" value="ECO:0007669"/>
    <property type="project" value="UniProtKB-EC"/>
</dbReference>
<comment type="catalytic activity">
    <reaction evidence="11">
        <text>IMP + NAD(+) + H2O = XMP + NADH + H(+)</text>
        <dbReference type="Rhea" id="RHEA:11708"/>
        <dbReference type="ChEBI" id="CHEBI:15377"/>
        <dbReference type="ChEBI" id="CHEBI:15378"/>
        <dbReference type="ChEBI" id="CHEBI:57464"/>
        <dbReference type="ChEBI" id="CHEBI:57540"/>
        <dbReference type="ChEBI" id="CHEBI:57945"/>
        <dbReference type="ChEBI" id="CHEBI:58053"/>
        <dbReference type="EC" id="1.1.1.205"/>
    </reaction>
</comment>
<keyword evidence="4" id="KW-0658">Purine biosynthesis</keyword>
<evidence type="ECO:0000256" key="5">
    <source>
        <dbReference type="ARBA" id="ARBA00022958"/>
    </source>
</evidence>
<evidence type="ECO:0000256" key="4">
    <source>
        <dbReference type="ARBA" id="ARBA00022755"/>
    </source>
</evidence>
<dbReference type="SUPFAM" id="SSF51412">
    <property type="entry name" value="Inosine monophosphate dehydrogenase (IMPDH)"/>
    <property type="match status" value="1"/>
</dbReference>
<gene>
    <name evidence="13" type="ORF">SMTD_LOCUS9238</name>
</gene>
<evidence type="ECO:0000259" key="12">
    <source>
        <dbReference type="Pfam" id="PF00478"/>
    </source>
</evidence>
<evidence type="ECO:0000256" key="2">
    <source>
        <dbReference type="ARBA" id="ARBA00005502"/>
    </source>
</evidence>
<sequence length="268" mass="28496">MLVDEVVTCAQAKNLIDAGVDGLRVGMGSGSICITQEVTAVGRSQAKAVYKVSEYAHKYDVPVIADGGIQNAGHIVKALSFGASAVMMGGLLAGTTESAGEYIFSDGVKLKKYRGMGSLEAMSQHTESQARYFSESDRIKVAQGVSGTIIDRGSVHQLVPYLVAGVKHGLQQVGARNITELHNMSRNGTLRFEHRSSSAQLEGGVHSLYSGPLTRLIGLQHPGPEDIIIASTAVNPEIRSIVADAIRNTSVSSHEVRRNSSRPNPTRS</sequence>
<feature type="domain" description="IMP dehydrogenase/GMP reductase" evidence="12">
    <location>
        <begin position="5"/>
        <end position="206"/>
    </location>
</feature>
<dbReference type="FunFam" id="3.20.20.70:FF:000424">
    <property type="entry name" value="Inosine-5'-monophosphate dehydrogenase 2"/>
    <property type="match status" value="1"/>
</dbReference>
<dbReference type="InterPro" id="IPR015875">
    <property type="entry name" value="IMP_DH/GMP_Rdtase_CS"/>
</dbReference>
<name>A0A183P4F2_9TREM</name>
<reference evidence="13 14" key="1">
    <citation type="submission" date="2018-11" db="EMBL/GenBank/DDBJ databases">
        <authorList>
            <consortium name="Pathogen Informatics"/>
        </authorList>
    </citation>
    <scope>NUCLEOTIDE SEQUENCE [LARGE SCALE GENOMIC DNA]</scope>
    <source>
        <strain>Denwood</strain>
        <strain evidence="14">Zambia</strain>
    </source>
</reference>
<evidence type="ECO:0000313" key="13">
    <source>
        <dbReference type="EMBL" id="VDP48796.1"/>
    </source>
</evidence>
<dbReference type="InterPro" id="IPR001093">
    <property type="entry name" value="IMP_DH_GMPRt"/>
</dbReference>
<comment type="function">
    <text evidence="10">Catalyzes the conversion of inosine 5'-phosphate (IMP) to xanthosine 5'-phosphate (XMP), the first committed and rate-limiting step in the de novo synthesis of guanine nucleotides, and therefore plays an important role in the regulation of cell growth. Could also have a single-stranded nucleic acid-binding activity and could play a role in RNA and/or DNA metabolism. It may also have a role in the development of malignancy and the growth progression of some tumors.</text>
</comment>
<evidence type="ECO:0000256" key="10">
    <source>
        <dbReference type="ARBA" id="ARBA00046101"/>
    </source>
</evidence>
<protein>
    <recommendedName>
        <fullName evidence="9">IMP dehydrogenase</fullName>
        <ecNumber evidence="9">1.1.1.205</ecNumber>
    </recommendedName>
</protein>
<dbReference type="GO" id="GO:0006183">
    <property type="term" value="P:GTP biosynthetic process"/>
    <property type="evidence" value="ECO:0007669"/>
    <property type="project" value="TreeGrafter"/>
</dbReference>
<evidence type="ECO:0000256" key="6">
    <source>
        <dbReference type="ARBA" id="ARBA00023002"/>
    </source>
</evidence>
<evidence type="ECO:0000256" key="9">
    <source>
        <dbReference type="ARBA" id="ARBA00024384"/>
    </source>
</evidence>
<dbReference type="STRING" id="31246.A0A183P4F2"/>
<organism evidence="13 14">
    <name type="scientific">Schistosoma mattheei</name>
    <dbReference type="NCBI Taxonomy" id="31246"/>
    <lineage>
        <taxon>Eukaryota</taxon>
        <taxon>Metazoa</taxon>
        <taxon>Spiralia</taxon>
        <taxon>Lophotrochozoa</taxon>
        <taxon>Platyhelminthes</taxon>
        <taxon>Trematoda</taxon>
        <taxon>Digenea</taxon>
        <taxon>Strigeidida</taxon>
        <taxon>Schistosomatoidea</taxon>
        <taxon>Schistosomatidae</taxon>
        <taxon>Schistosoma</taxon>
    </lineage>
</organism>
<dbReference type="InterPro" id="IPR013785">
    <property type="entry name" value="Aldolase_TIM"/>
</dbReference>
<keyword evidence="14" id="KW-1185">Reference proteome</keyword>
<dbReference type="AlphaFoldDB" id="A0A183P4F2"/>
<dbReference type="Gene3D" id="3.20.20.70">
    <property type="entry name" value="Aldolase class I"/>
    <property type="match status" value="1"/>
</dbReference>
<keyword evidence="5" id="KW-0630">Potassium</keyword>
<keyword evidence="6" id="KW-0560">Oxidoreductase</keyword>
<dbReference type="PROSITE" id="PS00487">
    <property type="entry name" value="IMP_DH_GMP_RED"/>
    <property type="match status" value="1"/>
</dbReference>
<evidence type="ECO:0000256" key="7">
    <source>
        <dbReference type="ARBA" id="ARBA00023027"/>
    </source>
</evidence>
<dbReference type="EMBL" id="UZAL01029528">
    <property type="protein sequence ID" value="VDP48796.1"/>
    <property type="molecule type" value="Genomic_DNA"/>
</dbReference>
<evidence type="ECO:0000256" key="8">
    <source>
        <dbReference type="ARBA" id="ARBA00024330"/>
    </source>
</evidence>
<dbReference type="GO" id="GO:0006177">
    <property type="term" value="P:GMP biosynthetic process"/>
    <property type="evidence" value="ECO:0007669"/>
    <property type="project" value="UniProtKB-KW"/>
</dbReference>
<evidence type="ECO:0000313" key="14">
    <source>
        <dbReference type="Proteomes" id="UP000269396"/>
    </source>
</evidence>
<dbReference type="EC" id="1.1.1.205" evidence="9"/>
<dbReference type="PANTHER" id="PTHR11911:SF111">
    <property type="entry name" value="INOSINE-5'-MONOPHOSPHATE DEHYDROGENASE"/>
    <property type="match status" value="1"/>
</dbReference>
<evidence type="ECO:0000256" key="3">
    <source>
        <dbReference type="ARBA" id="ARBA00022749"/>
    </source>
</evidence>
<dbReference type="InterPro" id="IPR005990">
    <property type="entry name" value="IMP_DH"/>
</dbReference>
<comment type="cofactor">
    <cofactor evidence="1">
        <name>K(+)</name>
        <dbReference type="ChEBI" id="CHEBI:29103"/>
    </cofactor>
</comment>
<comment type="similarity">
    <text evidence="2">Belongs to the IMPDH/GMPR family.</text>
</comment>
<comment type="pathway">
    <text evidence="8">Purine metabolism; XMP biosynthesis via de novo pathway; XMP from IMP: step 1/1.</text>
</comment>
<evidence type="ECO:0000256" key="1">
    <source>
        <dbReference type="ARBA" id="ARBA00001958"/>
    </source>
</evidence>
<accession>A0A183P4F2</accession>
<dbReference type="SMART" id="SM01240">
    <property type="entry name" value="IMPDH"/>
    <property type="match status" value="1"/>
</dbReference>
<keyword evidence="7" id="KW-0520">NAD</keyword>
<dbReference type="CDD" id="cd00381">
    <property type="entry name" value="IMPDH"/>
    <property type="match status" value="1"/>
</dbReference>
<dbReference type="Pfam" id="PF00478">
    <property type="entry name" value="IMPDH"/>
    <property type="match status" value="1"/>
</dbReference>
<keyword evidence="3" id="KW-0332">GMP biosynthesis</keyword>
<evidence type="ECO:0000256" key="11">
    <source>
        <dbReference type="ARBA" id="ARBA00048028"/>
    </source>
</evidence>
<dbReference type="Proteomes" id="UP000269396">
    <property type="component" value="Unassembled WGS sequence"/>
</dbReference>
<dbReference type="PANTHER" id="PTHR11911">
    <property type="entry name" value="INOSINE-5-MONOPHOSPHATE DEHYDROGENASE RELATED"/>
    <property type="match status" value="1"/>
</dbReference>